<dbReference type="Pfam" id="PF07963">
    <property type="entry name" value="N_methyl"/>
    <property type="match status" value="1"/>
</dbReference>
<dbReference type="InterPro" id="IPR045584">
    <property type="entry name" value="Pilin-like"/>
</dbReference>
<dbReference type="SUPFAM" id="SSF54523">
    <property type="entry name" value="Pili subunits"/>
    <property type="match status" value="1"/>
</dbReference>
<dbReference type="InterPro" id="IPR012902">
    <property type="entry name" value="N_methyl_site"/>
</dbReference>
<dbReference type="NCBIfam" id="TIGR02532">
    <property type="entry name" value="IV_pilin_GFxxxE"/>
    <property type="match status" value="1"/>
</dbReference>
<dbReference type="AlphaFoldDB" id="A0A432MKR2"/>
<dbReference type="PROSITE" id="PS00409">
    <property type="entry name" value="PROKAR_NTER_METHYL"/>
    <property type="match status" value="1"/>
</dbReference>
<dbReference type="InterPro" id="IPR027558">
    <property type="entry name" value="Pre_pil_HX9DG_C"/>
</dbReference>
<dbReference type="PANTHER" id="PTHR30093:SF2">
    <property type="entry name" value="TYPE II SECRETION SYSTEM PROTEIN H"/>
    <property type="match status" value="1"/>
</dbReference>
<evidence type="ECO:0000313" key="2">
    <source>
        <dbReference type="EMBL" id="RUL88014.1"/>
    </source>
</evidence>
<feature type="domain" description="DUF1559" evidence="1">
    <location>
        <begin position="31"/>
        <end position="319"/>
    </location>
</feature>
<evidence type="ECO:0000259" key="1">
    <source>
        <dbReference type="Pfam" id="PF07596"/>
    </source>
</evidence>
<dbReference type="EMBL" id="RYZH01000015">
    <property type="protein sequence ID" value="RUL88014.1"/>
    <property type="molecule type" value="Genomic_DNA"/>
</dbReference>
<dbReference type="InterPro" id="IPR011453">
    <property type="entry name" value="DUF1559"/>
</dbReference>
<accession>A0A432MKR2</accession>
<evidence type="ECO:0000313" key="3">
    <source>
        <dbReference type="Proteomes" id="UP000280296"/>
    </source>
</evidence>
<proteinExistence type="predicted"/>
<reference evidence="2 3" key="2">
    <citation type="submission" date="2019-01" db="EMBL/GenBank/DDBJ databases">
        <title>Tautonia sociabilis, a novel thermotolerant planctomycete of Isosphaeraceae family, isolated from a 4000 m deep subterranean habitat.</title>
        <authorList>
            <person name="Kovaleva O.L."/>
            <person name="Elcheninov A.G."/>
            <person name="Van Heerden E."/>
            <person name="Toshchakov S.V."/>
            <person name="Novikov A."/>
            <person name="Bonch-Osmolovskaya E.A."/>
            <person name="Kublanov I.V."/>
        </authorList>
    </citation>
    <scope>NUCLEOTIDE SEQUENCE [LARGE SCALE GENOMIC DNA]</scope>
    <source>
        <strain evidence="2 3">GM2012</strain>
    </source>
</reference>
<protein>
    <submittedName>
        <fullName evidence="2">DUF1559 domain-containing protein</fullName>
    </submittedName>
</protein>
<dbReference type="Proteomes" id="UP000280296">
    <property type="component" value="Unassembled WGS sequence"/>
</dbReference>
<keyword evidence="3" id="KW-1185">Reference proteome</keyword>
<dbReference type="Gene3D" id="3.30.700.10">
    <property type="entry name" value="Glycoprotein, Type 4 Pilin"/>
    <property type="match status" value="1"/>
</dbReference>
<dbReference type="RefSeq" id="WP_126725135.1">
    <property type="nucleotide sequence ID" value="NZ_RYZH01000015.1"/>
</dbReference>
<reference evidence="2 3" key="1">
    <citation type="submission" date="2018-12" db="EMBL/GenBank/DDBJ databases">
        <authorList>
            <person name="Toschakov S.V."/>
        </authorList>
    </citation>
    <scope>NUCLEOTIDE SEQUENCE [LARGE SCALE GENOMIC DNA]</scope>
    <source>
        <strain evidence="2 3">GM2012</strain>
    </source>
</reference>
<dbReference type="NCBIfam" id="TIGR04294">
    <property type="entry name" value="pre_pil_HX9DG"/>
    <property type="match status" value="1"/>
</dbReference>
<dbReference type="PANTHER" id="PTHR30093">
    <property type="entry name" value="GENERAL SECRETION PATHWAY PROTEIN G"/>
    <property type="match status" value="1"/>
</dbReference>
<organism evidence="2 3">
    <name type="scientific">Tautonia sociabilis</name>
    <dbReference type="NCBI Taxonomy" id="2080755"/>
    <lineage>
        <taxon>Bacteria</taxon>
        <taxon>Pseudomonadati</taxon>
        <taxon>Planctomycetota</taxon>
        <taxon>Planctomycetia</taxon>
        <taxon>Isosphaerales</taxon>
        <taxon>Isosphaeraceae</taxon>
        <taxon>Tautonia</taxon>
    </lineage>
</organism>
<dbReference type="Pfam" id="PF07596">
    <property type="entry name" value="SBP_bac_10"/>
    <property type="match status" value="1"/>
</dbReference>
<name>A0A432MKR2_9BACT</name>
<dbReference type="OrthoDB" id="254858at2"/>
<comment type="caution">
    <text evidence="2">The sequence shown here is derived from an EMBL/GenBank/DDBJ whole genome shotgun (WGS) entry which is preliminary data.</text>
</comment>
<gene>
    <name evidence="2" type="ORF">TsocGM_09845</name>
</gene>
<sequence>MISRRGFTLIELLVVIAIIGVLIALLLPAVQAAREAARRMQCTSNLKQIGLALHNYHGTIGALPPSLAIAGSGTTVTWTNSFGAFPRILPYAEQGPLFNTINFDVDMFDGSNDTVRVQVVGVLICPSETGPPARASGDSRLGIATYGFVQGDWFVWGGIGSTMKNRSAFGPNQSRTWAEFRDGTSNTLLMSEGKAYMTYYRDCPALAHINDPHNIPGPDADPYAVAPEYLGGCAVRVGEGRTQWFESGVHHNGITTAWPPNKQIPGGPNREYAEVDLTSSREKRGLPTFAAITARSYHPGGVNALFGDGSVRFVKETVNGWTWRALGTVAGGEVISADSY</sequence>